<feature type="compositionally biased region" description="Polar residues" evidence="3">
    <location>
        <begin position="134"/>
        <end position="144"/>
    </location>
</feature>
<feature type="compositionally biased region" description="Low complexity" evidence="3">
    <location>
        <begin position="86"/>
        <end position="98"/>
    </location>
</feature>
<dbReference type="OrthoDB" id="8937543at2759"/>
<sequence>MSGGSSANNSWTILTPEETVPVTLKPLAEETEQHEESLTSAAGSEVNQLVERSHVEGHLVSEDKTAELSGDTSMEQPTTDASVLTSSEVSVSFVPDSDVPIHSEGQRASPEQSSPDLPDSFSDSYTHVIPSSDEPATSLLSTETLGGGQFTHEEERFAEEETTHLLNGEELQQEGKESDLSPGTTDLGKQAVYLVDQLVLDLFSIWARRLSGEAVVDSPVDSEVGEERTEKTGEEEEPEVRRRRSLLATLERIGRSEEEEEGEEEFQLPRREEESGFSLNKCILGAVILLGLGTIFFSGIFMDLDEESDYATRELKDSEIPGKQEWLNPEVPPSAIDAESKEILNKLAKGNQQISMLQAQLEAQKEELKVAKGQAAEGAKEQLWWEEVEKENSRLKTEMASFTVLQKENERMKRELESVPALQKELETLRSTVTELKLSSALNEAAEATVKPVTSPPSGQPEDTRQATDGTAQKQARKPWSEQKEKKKDWKKDKYDIGEIKESKGREKSDWTYGEKKDHKEIGKSERKKGKHEQEKFDKDKKDNQKSHGDETEKWTEKEKSRRGDEGKPWKAREGKKEWVEKSERKLKEEKDRIKGKHEQVKEGKQWRSKEKEDWKGGNEQGERHKAKEEWKGEKEWKKMKDGFKESGKEKWEKKDWKEKGEKKEWKKDEWKSKNGKDQGKEWKGRGERKQWEENENYGKNHGKERNGKDERKQWRENERKNKNAKDDEDWRRKDERKEWGNKEEWKRGGQKDKKHNADWKKDRSSSQKHKEEHKFNSNHHHDHHEEQVWVDGKPRHTHRQPSLEQAEYWVQQRGRLQHNLKPPQHCDALESCAQAEGLLPVPLPEFEAVLQTYLAKAEEVGVEASKREELKKLATEFFKDGVFIHDQMKFQDFVEDISDILEHMVEEGENGEEEDSDIEEEMEQFEKEVMKKFSVPGAGEKEERIRGEWRKESGRGRR</sequence>
<dbReference type="PANTHER" id="PTHR28638:SF3">
    <property type="entry name" value="PRE-B-CELL LEUKEMIA TRANSCRIPTION FACTOR-INTERACTING PROTEIN 1 ISOFORM X1"/>
    <property type="match status" value="1"/>
</dbReference>
<dbReference type="Proteomes" id="UP000261640">
    <property type="component" value="Unplaced"/>
</dbReference>
<feature type="compositionally biased region" description="Basic and acidic residues" evidence="3">
    <location>
        <begin position="151"/>
        <end position="163"/>
    </location>
</feature>
<dbReference type="RefSeq" id="XP_026172967.1">
    <property type="nucleotide sequence ID" value="XM_026317182.1"/>
</dbReference>
<feature type="compositionally biased region" description="Basic and acidic residues" evidence="3">
    <location>
        <begin position="940"/>
        <end position="959"/>
    </location>
</feature>
<dbReference type="GeneID" id="113136396"/>
<organism evidence="4 5">
    <name type="scientific">Mastacembelus armatus</name>
    <name type="common">zig-zag eel</name>
    <dbReference type="NCBI Taxonomy" id="205130"/>
    <lineage>
        <taxon>Eukaryota</taxon>
        <taxon>Metazoa</taxon>
        <taxon>Chordata</taxon>
        <taxon>Craniata</taxon>
        <taxon>Vertebrata</taxon>
        <taxon>Euteleostomi</taxon>
        <taxon>Actinopterygii</taxon>
        <taxon>Neopterygii</taxon>
        <taxon>Teleostei</taxon>
        <taxon>Neoteleostei</taxon>
        <taxon>Acanthomorphata</taxon>
        <taxon>Anabantaria</taxon>
        <taxon>Synbranchiformes</taxon>
        <taxon>Mastacembelidae</taxon>
        <taxon>Mastacembelus</taxon>
    </lineage>
</organism>
<feature type="region of interest" description="Disordered" evidence="3">
    <location>
        <begin position="1"/>
        <end position="183"/>
    </location>
</feature>
<feature type="coiled-coil region" evidence="2">
    <location>
        <begin position="347"/>
        <end position="381"/>
    </location>
</feature>
<feature type="compositionally biased region" description="Low complexity" evidence="3">
    <location>
        <begin position="113"/>
        <end position="124"/>
    </location>
</feature>
<reference evidence="4" key="1">
    <citation type="submission" date="2025-08" db="UniProtKB">
        <authorList>
            <consortium name="Ensembl"/>
        </authorList>
    </citation>
    <scope>IDENTIFICATION</scope>
</reference>
<dbReference type="PANTHER" id="PTHR28638">
    <property type="entry name" value="CELL CYCLE PROGRESSION PROTEIN 1"/>
    <property type="match status" value="1"/>
</dbReference>
<evidence type="ECO:0000256" key="2">
    <source>
        <dbReference type="SAM" id="Coils"/>
    </source>
</evidence>
<dbReference type="STRING" id="205130.ENSMAMP00000020733"/>
<feature type="compositionally biased region" description="Basic and acidic residues" evidence="3">
    <location>
        <begin position="532"/>
        <end position="776"/>
    </location>
</feature>
<feature type="compositionally biased region" description="Polar residues" evidence="3">
    <location>
        <begin position="38"/>
        <end position="47"/>
    </location>
</feature>
<reference evidence="4" key="2">
    <citation type="submission" date="2025-09" db="UniProtKB">
        <authorList>
            <consortium name="Ensembl"/>
        </authorList>
    </citation>
    <scope>IDENTIFICATION</scope>
</reference>
<feature type="region of interest" description="Disordered" evidence="3">
    <location>
        <begin position="219"/>
        <end position="242"/>
    </location>
</feature>
<dbReference type="GeneTree" id="ENSGT00730000111747"/>
<feature type="region of interest" description="Disordered" evidence="3">
    <location>
        <begin position="443"/>
        <end position="788"/>
    </location>
</feature>
<feature type="region of interest" description="Disordered" evidence="3">
    <location>
        <begin position="931"/>
        <end position="959"/>
    </location>
</feature>
<evidence type="ECO:0000256" key="1">
    <source>
        <dbReference type="ARBA" id="ARBA00023054"/>
    </source>
</evidence>
<dbReference type="InParanoid" id="A0A3Q3M1D6"/>
<keyword evidence="1 2" id="KW-0175">Coiled coil</keyword>
<accession>A0A3Q3M1D6</accession>
<evidence type="ECO:0000256" key="3">
    <source>
        <dbReference type="SAM" id="MobiDB-lite"/>
    </source>
</evidence>
<protein>
    <submittedName>
        <fullName evidence="4">Pre-B-cell leukemia homeobox interacting protein 1b</fullName>
    </submittedName>
</protein>
<name>A0A3Q3M1D6_9TELE</name>
<dbReference type="GO" id="GO:0016020">
    <property type="term" value="C:membrane"/>
    <property type="evidence" value="ECO:0007669"/>
    <property type="project" value="TreeGrafter"/>
</dbReference>
<feature type="compositionally biased region" description="Basic and acidic residues" evidence="3">
    <location>
        <begin position="479"/>
        <end position="525"/>
    </location>
</feature>
<feature type="compositionally biased region" description="Polar residues" evidence="3">
    <location>
        <begin position="1"/>
        <end position="13"/>
    </location>
</feature>
<feature type="compositionally biased region" description="Basic and acidic residues" evidence="3">
    <location>
        <begin position="51"/>
        <end position="66"/>
    </location>
</feature>
<dbReference type="AlphaFoldDB" id="A0A3Q3M1D6"/>
<keyword evidence="5" id="KW-1185">Reference proteome</keyword>
<dbReference type="Ensembl" id="ENSMAMT00000021271.2">
    <property type="protein sequence ID" value="ENSMAMP00000020733.1"/>
    <property type="gene ID" value="ENSMAMG00000013936.2"/>
</dbReference>
<feature type="compositionally biased region" description="Polar residues" evidence="3">
    <location>
        <begin position="70"/>
        <end position="85"/>
    </location>
</feature>
<evidence type="ECO:0000313" key="5">
    <source>
        <dbReference type="Proteomes" id="UP000261640"/>
    </source>
</evidence>
<evidence type="ECO:0000313" key="4">
    <source>
        <dbReference type="Ensembl" id="ENSMAMP00000020733.1"/>
    </source>
</evidence>
<dbReference type="InterPro" id="IPR051990">
    <property type="entry name" value="CCPG1/PBIP1"/>
</dbReference>
<proteinExistence type="predicted"/>
<dbReference type="CTD" id="553293"/>